<evidence type="ECO:0000256" key="7">
    <source>
        <dbReference type="ARBA" id="ARBA00038324"/>
    </source>
</evidence>
<keyword evidence="6 8" id="KW-0472">Membrane</keyword>
<keyword evidence="2 8" id="KW-0812">Transmembrane</keyword>
<dbReference type="Proteomes" id="UP000039865">
    <property type="component" value="Unassembled WGS sequence"/>
</dbReference>
<feature type="transmembrane region" description="Helical" evidence="8">
    <location>
        <begin position="162"/>
        <end position="181"/>
    </location>
</feature>
<feature type="domain" description="Phosphatidic acid phosphatase type 2/haloperoxidase" evidence="9">
    <location>
        <begin position="89"/>
        <end position="205"/>
    </location>
</feature>
<dbReference type="InterPro" id="IPR036938">
    <property type="entry name" value="PAP2/HPO_sf"/>
</dbReference>
<sequence length="407" mass="47282">MTADKQKHQEKDPKLLKLFAAIIIFMTVDIIFLREYLFEISVRHQIMMRTEYYNRPLELFFHSISESCDKYGITLISCVSVSLFPMERAYMQIFIQASIIGANNILKSIFAQPRPFFLSSQIKPLKCTLEHGDPSAHTMFAMAYYFHFTLCVINSFKIQRKAMVWSFYGVFFCLIVSSRVYNGYHTYNQIFSGIFWGLAFYYTVCDVFEESIHNMVRNVRQKSLIQLLLNPVTYTFIVGYVIQILLLIYGLNYRPTPSSWLQNTIANCPNYGQRVDPNFSDFERYPVAIATIALLFGTAVEQNYFPSRDYNIHLTNGFLKHTARILINFLILFTSTIYMPFIPNDSSFTMIVLLKFAIPSFVSGFLVVSVPKYVFYKLGLIDLEHKIDIKNQESQVGKGNKNKTKIR</sequence>
<feature type="transmembrane region" description="Helical" evidence="8">
    <location>
        <begin position="228"/>
        <end position="251"/>
    </location>
</feature>
<name>A0A078AZA0_STYLE</name>
<keyword evidence="5 8" id="KW-1133">Transmembrane helix</keyword>
<accession>A0A078AZA0</accession>
<evidence type="ECO:0000256" key="5">
    <source>
        <dbReference type="ARBA" id="ARBA00022989"/>
    </source>
</evidence>
<feature type="transmembrane region" description="Helical" evidence="8">
    <location>
        <begin position="187"/>
        <end position="208"/>
    </location>
</feature>
<dbReference type="GO" id="GO:0005789">
    <property type="term" value="C:endoplasmic reticulum membrane"/>
    <property type="evidence" value="ECO:0007669"/>
    <property type="project" value="UniProtKB-SubCell"/>
</dbReference>
<evidence type="ECO:0000256" key="1">
    <source>
        <dbReference type="ARBA" id="ARBA00004477"/>
    </source>
</evidence>
<feature type="transmembrane region" description="Helical" evidence="8">
    <location>
        <begin position="15"/>
        <end position="33"/>
    </location>
</feature>
<feature type="transmembrane region" description="Helical" evidence="8">
    <location>
        <begin position="285"/>
        <end position="305"/>
    </location>
</feature>
<evidence type="ECO:0000256" key="6">
    <source>
        <dbReference type="ARBA" id="ARBA00023136"/>
    </source>
</evidence>
<evidence type="ECO:0000256" key="4">
    <source>
        <dbReference type="ARBA" id="ARBA00022824"/>
    </source>
</evidence>
<dbReference type="AlphaFoldDB" id="A0A078AZA0"/>
<keyword evidence="11" id="KW-1185">Reference proteome</keyword>
<evidence type="ECO:0000256" key="8">
    <source>
        <dbReference type="SAM" id="Phobius"/>
    </source>
</evidence>
<organism evidence="10 11">
    <name type="scientific">Stylonychia lemnae</name>
    <name type="common">Ciliate</name>
    <dbReference type="NCBI Taxonomy" id="5949"/>
    <lineage>
        <taxon>Eukaryota</taxon>
        <taxon>Sar</taxon>
        <taxon>Alveolata</taxon>
        <taxon>Ciliophora</taxon>
        <taxon>Intramacronucleata</taxon>
        <taxon>Spirotrichea</taxon>
        <taxon>Stichotrichia</taxon>
        <taxon>Sporadotrichida</taxon>
        <taxon>Oxytrichidae</taxon>
        <taxon>Stylonychinae</taxon>
        <taxon>Stylonychia</taxon>
    </lineage>
</organism>
<feature type="transmembrane region" description="Helical" evidence="8">
    <location>
        <begin position="325"/>
        <end position="342"/>
    </location>
</feature>
<dbReference type="OrthoDB" id="302705at2759"/>
<dbReference type="CDD" id="cd01610">
    <property type="entry name" value="PAP2_like"/>
    <property type="match status" value="1"/>
</dbReference>
<evidence type="ECO:0000313" key="10">
    <source>
        <dbReference type="EMBL" id="CDW87431.1"/>
    </source>
</evidence>
<dbReference type="Gene3D" id="1.20.144.10">
    <property type="entry name" value="Phosphatidic acid phosphatase type 2/haloperoxidase"/>
    <property type="match status" value="1"/>
</dbReference>
<dbReference type="SUPFAM" id="SSF48317">
    <property type="entry name" value="Acid phosphatase/Vanadium-dependent haloperoxidase"/>
    <property type="match status" value="1"/>
</dbReference>
<dbReference type="InParanoid" id="A0A078AZA0"/>
<dbReference type="InterPro" id="IPR000326">
    <property type="entry name" value="PAP2/HPO"/>
</dbReference>
<comment type="similarity">
    <text evidence="7">Belongs to the type 2 lipid phosphate phosphatase family.</text>
</comment>
<evidence type="ECO:0000313" key="11">
    <source>
        <dbReference type="Proteomes" id="UP000039865"/>
    </source>
</evidence>
<evidence type="ECO:0000256" key="3">
    <source>
        <dbReference type="ARBA" id="ARBA00022801"/>
    </source>
</evidence>
<reference evidence="10 11" key="1">
    <citation type="submission" date="2014-06" db="EMBL/GenBank/DDBJ databases">
        <authorList>
            <person name="Swart Estienne"/>
        </authorList>
    </citation>
    <scope>NUCLEOTIDE SEQUENCE [LARGE SCALE GENOMIC DNA]</scope>
    <source>
        <strain evidence="10 11">130c</strain>
    </source>
</reference>
<gene>
    <name evidence="10" type="primary">Contig18518.g19674</name>
    <name evidence="10" type="ORF">STYLEM_16534</name>
</gene>
<dbReference type="PANTHER" id="PTHR14969">
    <property type="entry name" value="SPHINGOSINE-1-PHOSPHATE PHOSPHOHYDROLASE"/>
    <property type="match status" value="1"/>
</dbReference>
<dbReference type="Pfam" id="PF01569">
    <property type="entry name" value="PAP2"/>
    <property type="match status" value="1"/>
</dbReference>
<feature type="transmembrane region" description="Helical" evidence="8">
    <location>
        <begin position="348"/>
        <end position="368"/>
    </location>
</feature>
<keyword evidence="4" id="KW-0256">Endoplasmic reticulum</keyword>
<dbReference type="GO" id="GO:0042392">
    <property type="term" value="F:sphingosine-1-phosphate phosphatase activity"/>
    <property type="evidence" value="ECO:0007669"/>
    <property type="project" value="TreeGrafter"/>
</dbReference>
<dbReference type="EMBL" id="CCKQ01015605">
    <property type="protein sequence ID" value="CDW87431.1"/>
    <property type="molecule type" value="Genomic_DNA"/>
</dbReference>
<dbReference type="PANTHER" id="PTHR14969:SF28">
    <property type="entry name" value="DIHYDROSPHINGOSINE 1-PHOSPHATE PHOSPHATASE LCB3-RELATED"/>
    <property type="match status" value="1"/>
</dbReference>
<comment type="subcellular location">
    <subcellularLocation>
        <location evidence="1">Endoplasmic reticulum membrane</location>
        <topology evidence="1">Multi-pass membrane protein</topology>
    </subcellularLocation>
</comment>
<protein>
    <submittedName>
        <fullName evidence="10">Pap2 superfamily phosphatase</fullName>
    </submittedName>
</protein>
<evidence type="ECO:0000256" key="2">
    <source>
        <dbReference type="ARBA" id="ARBA00022692"/>
    </source>
</evidence>
<evidence type="ECO:0000259" key="9">
    <source>
        <dbReference type="SMART" id="SM00014"/>
    </source>
</evidence>
<keyword evidence="3" id="KW-0378">Hydrolase</keyword>
<dbReference type="SMART" id="SM00014">
    <property type="entry name" value="acidPPc"/>
    <property type="match status" value="1"/>
</dbReference>
<proteinExistence type="inferred from homology"/>